<evidence type="ECO:0000313" key="2">
    <source>
        <dbReference type="Proteomes" id="UP000287605"/>
    </source>
</evidence>
<dbReference type="RefSeq" id="WP_126807705.1">
    <property type="nucleotide sequence ID" value="NZ_NGKA01000005.1"/>
</dbReference>
<dbReference type="AlphaFoldDB" id="A0A430AZP3"/>
<organism evidence="1 2">
    <name type="scientific">Vagococcus elongatus</name>
    <dbReference type="NCBI Taxonomy" id="180344"/>
    <lineage>
        <taxon>Bacteria</taxon>
        <taxon>Bacillati</taxon>
        <taxon>Bacillota</taxon>
        <taxon>Bacilli</taxon>
        <taxon>Lactobacillales</taxon>
        <taxon>Enterococcaceae</taxon>
        <taxon>Vagococcus</taxon>
    </lineage>
</organism>
<sequence length="96" mass="11011">MKKICFFLTLPNAMGYTSLRGLPLNEKGLKKFFEPYYDVSLNYDDRGTADYLIIPDPFVPFVNDTSAVEIKVPSKLFITKDFEKIKEIIDSHVNGK</sequence>
<dbReference type="EMBL" id="NGKA01000005">
    <property type="protein sequence ID" value="RSU13471.1"/>
    <property type="molecule type" value="Genomic_DNA"/>
</dbReference>
<dbReference type="Proteomes" id="UP000287605">
    <property type="component" value="Unassembled WGS sequence"/>
</dbReference>
<reference evidence="1 2" key="1">
    <citation type="submission" date="2017-05" db="EMBL/GenBank/DDBJ databases">
        <title>Vagococcus spp. assemblies.</title>
        <authorList>
            <person name="Gulvik C.A."/>
        </authorList>
    </citation>
    <scope>NUCLEOTIDE SEQUENCE [LARGE SCALE GENOMIC DNA]</scope>
    <source>
        <strain evidence="1 2">CCUG 51432</strain>
    </source>
</reference>
<dbReference type="OrthoDB" id="2191604at2"/>
<protein>
    <submittedName>
        <fullName evidence="1">Uncharacterized protein</fullName>
    </submittedName>
</protein>
<evidence type="ECO:0000313" key="1">
    <source>
        <dbReference type="EMBL" id="RSU13471.1"/>
    </source>
</evidence>
<proteinExistence type="predicted"/>
<gene>
    <name evidence="1" type="ORF">CBF29_04255</name>
</gene>
<accession>A0A430AZP3</accession>
<comment type="caution">
    <text evidence="1">The sequence shown here is derived from an EMBL/GenBank/DDBJ whole genome shotgun (WGS) entry which is preliminary data.</text>
</comment>
<keyword evidence="2" id="KW-1185">Reference proteome</keyword>
<name>A0A430AZP3_9ENTE</name>